<reference evidence="6" key="1">
    <citation type="submission" date="2021-08" db="EMBL/GenBank/DDBJ databases">
        <title>WGS assembly of Ceratopteris richardii.</title>
        <authorList>
            <person name="Marchant D.B."/>
            <person name="Chen G."/>
            <person name="Jenkins J."/>
            <person name="Shu S."/>
            <person name="Leebens-Mack J."/>
            <person name="Grimwood J."/>
            <person name="Schmutz J."/>
            <person name="Soltis P."/>
            <person name="Soltis D."/>
            <person name="Chen Z.-H."/>
        </authorList>
    </citation>
    <scope>NUCLEOTIDE SEQUENCE</scope>
    <source>
        <strain evidence="6">Whitten #5841</strain>
        <tissue evidence="6">Leaf</tissue>
    </source>
</reference>
<name>A0A8T2SL53_CERRI</name>
<evidence type="ECO:0000256" key="3">
    <source>
        <dbReference type="ARBA" id="ARBA00011959"/>
    </source>
</evidence>
<evidence type="ECO:0000313" key="6">
    <source>
        <dbReference type="EMBL" id="KAH7352127.1"/>
    </source>
</evidence>
<proteinExistence type="inferred from homology"/>
<keyword evidence="7" id="KW-1185">Reference proteome</keyword>
<dbReference type="Gene3D" id="3.40.50.1360">
    <property type="match status" value="1"/>
</dbReference>
<dbReference type="GO" id="GO:0004751">
    <property type="term" value="F:ribose-5-phosphate isomerase activity"/>
    <property type="evidence" value="ECO:0007669"/>
    <property type="project" value="UniProtKB-EC"/>
</dbReference>
<evidence type="ECO:0000256" key="1">
    <source>
        <dbReference type="ARBA" id="ARBA00004988"/>
    </source>
</evidence>
<evidence type="ECO:0000256" key="2">
    <source>
        <dbReference type="ARBA" id="ARBA00008088"/>
    </source>
</evidence>
<dbReference type="CDD" id="cd01398">
    <property type="entry name" value="RPI_A"/>
    <property type="match status" value="1"/>
</dbReference>
<dbReference type="EMBL" id="CM035424">
    <property type="protein sequence ID" value="KAH7352127.1"/>
    <property type="molecule type" value="Genomic_DNA"/>
</dbReference>
<sequence length="224" mass="23719">MIVGLGTGSTASLAIEEMGKLFQKGKLKDVVGVGMSYQSKVLARQFGVKTADLNDVNTIDFAFDGADEVDSSMNLIKGGGAAHTMTKVVDTTAKQCVIIVDQSKIVLELGQTFPVPVEVLPQAISPVLRRLVALGGVPEIRTALRKDGPVITDHGNMVVDVRFPEGIKDPGSLERDINMIPGVLENGLFVGVADSVLVATQDGEDISVVELAEFVRSLKSAKES</sequence>
<dbReference type="GO" id="GO:0006014">
    <property type="term" value="P:D-ribose metabolic process"/>
    <property type="evidence" value="ECO:0007669"/>
    <property type="project" value="TreeGrafter"/>
</dbReference>
<dbReference type="Proteomes" id="UP000825935">
    <property type="component" value="Chromosome 19"/>
</dbReference>
<dbReference type="NCBIfam" id="TIGR00021">
    <property type="entry name" value="rpiA"/>
    <property type="match status" value="1"/>
</dbReference>
<dbReference type="Pfam" id="PF06026">
    <property type="entry name" value="Rib_5-P_isom_A"/>
    <property type="match status" value="1"/>
</dbReference>
<dbReference type="InterPro" id="IPR004788">
    <property type="entry name" value="Ribose5P_isomerase_type_A"/>
</dbReference>
<dbReference type="GO" id="GO:0009052">
    <property type="term" value="P:pentose-phosphate shunt, non-oxidative branch"/>
    <property type="evidence" value="ECO:0007669"/>
    <property type="project" value="InterPro"/>
</dbReference>
<protein>
    <recommendedName>
        <fullName evidence="3">ribose-5-phosphate isomerase</fullName>
        <ecNumber evidence="3">5.3.1.6</ecNumber>
    </recommendedName>
    <alternativeName>
        <fullName evidence="5">Phosphoriboisomerase</fullName>
    </alternativeName>
</protein>
<dbReference type="PANTHER" id="PTHR11934:SF0">
    <property type="entry name" value="RIBOSE-5-PHOSPHATE ISOMERASE"/>
    <property type="match status" value="1"/>
</dbReference>
<dbReference type="GO" id="GO:0005737">
    <property type="term" value="C:cytoplasm"/>
    <property type="evidence" value="ECO:0007669"/>
    <property type="project" value="TreeGrafter"/>
</dbReference>
<evidence type="ECO:0000256" key="4">
    <source>
        <dbReference type="ARBA" id="ARBA00023235"/>
    </source>
</evidence>
<dbReference type="EC" id="5.3.1.6" evidence="3"/>
<dbReference type="FunFam" id="3.30.70.260:FF:000018">
    <property type="entry name" value="Ribose-5-phosphate isomerase A"/>
    <property type="match status" value="1"/>
</dbReference>
<accession>A0A8T2SL53</accession>
<dbReference type="NCBIfam" id="NF001924">
    <property type="entry name" value="PRK00702.1"/>
    <property type="match status" value="1"/>
</dbReference>
<dbReference type="HAMAP" id="MF_00170">
    <property type="entry name" value="Rib_5P_isom_A"/>
    <property type="match status" value="1"/>
</dbReference>
<organism evidence="6 7">
    <name type="scientific">Ceratopteris richardii</name>
    <name type="common">Triangle waterfern</name>
    <dbReference type="NCBI Taxonomy" id="49495"/>
    <lineage>
        <taxon>Eukaryota</taxon>
        <taxon>Viridiplantae</taxon>
        <taxon>Streptophyta</taxon>
        <taxon>Embryophyta</taxon>
        <taxon>Tracheophyta</taxon>
        <taxon>Polypodiopsida</taxon>
        <taxon>Polypodiidae</taxon>
        <taxon>Polypodiales</taxon>
        <taxon>Pteridineae</taxon>
        <taxon>Pteridaceae</taxon>
        <taxon>Parkerioideae</taxon>
        <taxon>Ceratopteris</taxon>
    </lineage>
</organism>
<dbReference type="InterPro" id="IPR020672">
    <property type="entry name" value="Ribose5P_isomerase_typA_subgr"/>
</dbReference>
<dbReference type="AlphaFoldDB" id="A0A8T2SL53"/>
<dbReference type="InterPro" id="IPR037171">
    <property type="entry name" value="NagB/RpiA_transferase-like"/>
</dbReference>
<comment type="pathway">
    <text evidence="1">Carbohydrate degradation; pentose phosphate pathway; D-ribose 5-phosphate from D-ribulose 5-phosphate (non-oxidative stage): step 1/1.</text>
</comment>
<keyword evidence="4" id="KW-0413">Isomerase</keyword>
<dbReference type="OrthoDB" id="747268at2759"/>
<comment type="caution">
    <text evidence="6">The sequence shown here is derived from an EMBL/GenBank/DDBJ whole genome shotgun (WGS) entry which is preliminary data.</text>
</comment>
<evidence type="ECO:0000256" key="5">
    <source>
        <dbReference type="ARBA" id="ARBA00029734"/>
    </source>
</evidence>
<dbReference type="Gene3D" id="3.30.70.260">
    <property type="match status" value="1"/>
</dbReference>
<comment type="similarity">
    <text evidence="2">Belongs to the ribose 5-phosphate isomerase family.</text>
</comment>
<dbReference type="SUPFAM" id="SSF75445">
    <property type="entry name" value="D-ribose-5-phosphate isomerase (RpiA), lid domain"/>
    <property type="match status" value="1"/>
</dbReference>
<dbReference type="SUPFAM" id="SSF100950">
    <property type="entry name" value="NagB/RpiA/CoA transferase-like"/>
    <property type="match status" value="1"/>
</dbReference>
<evidence type="ECO:0000313" key="7">
    <source>
        <dbReference type="Proteomes" id="UP000825935"/>
    </source>
</evidence>
<gene>
    <name evidence="6" type="ORF">KP509_19G031100</name>
</gene>
<dbReference type="PANTHER" id="PTHR11934">
    <property type="entry name" value="RIBOSE-5-PHOSPHATE ISOMERASE"/>
    <property type="match status" value="1"/>
</dbReference>